<evidence type="ECO:0000313" key="3">
    <source>
        <dbReference type="Proteomes" id="UP000383932"/>
    </source>
</evidence>
<organism evidence="2 3">
    <name type="scientific">Ceratobasidium theobromae</name>
    <dbReference type="NCBI Taxonomy" id="1582974"/>
    <lineage>
        <taxon>Eukaryota</taxon>
        <taxon>Fungi</taxon>
        <taxon>Dikarya</taxon>
        <taxon>Basidiomycota</taxon>
        <taxon>Agaricomycotina</taxon>
        <taxon>Agaricomycetes</taxon>
        <taxon>Cantharellales</taxon>
        <taxon>Ceratobasidiaceae</taxon>
        <taxon>Ceratobasidium</taxon>
    </lineage>
</organism>
<accession>A0A5N5QY20</accession>
<dbReference type="Gene3D" id="2.60.40.640">
    <property type="match status" value="1"/>
</dbReference>
<comment type="caution">
    <text evidence="2">The sequence shown here is derived from an EMBL/GenBank/DDBJ whole genome shotgun (WGS) entry which is preliminary data.</text>
</comment>
<dbReference type="InterPro" id="IPR014752">
    <property type="entry name" value="Arrestin-like_C"/>
</dbReference>
<dbReference type="EMBL" id="SSOP01000004">
    <property type="protein sequence ID" value="KAB5596056.1"/>
    <property type="molecule type" value="Genomic_DNA"/>
</dbReference>
<evidence type="ECO:0008006" key="4">
    <source>
        <dbReference type="Google" id="ProtNLM"/>
    </source>
</evidence>
<keyword evidence="3" id="KW-1185">Reference proteome</keyword>
<protein>
    <recommendedName>
        <fullName evidence="4">Arrestin-like N-terminal domain-containing protein</fullName>
    </recommendedName>
</protein>
<dbReference type="AlphaFoldDB" id="A0A5N5QY20"/>
<name>A0A5N5QY20_9AGAM</name>
<dbReference type="OrthoDB" id="2586076at2759"/>
<evidence type="ECO:0000313" key="2">
    <source>
        <dbReference type="EMBL" id="KAB5596056.1"/>
    </source>
</evidence>
<feature type="region of interest" description="Disordered" evidence="1">
    <location>
        <begin position="55"/>
        <end position="87"/>
    </location>
</feature>
<reference evidence="2 3" key="1">
    <citation type="journal article" date="2019" name="Fungal Biol. Biotechnol.">
        <title>Draft genome sequence of fastidious pathogen Ceratobasidium theobromae, which causes vascular-streak dieback in Theobroma cacao.</title>
        <authorList>
            <person name="Ali S.S."/>
            <person name="Asman A."/>
            <person name="Shao J."/>
            <person name="Firmansyah A.P."/>
            <person name="Susilo A.W."/>
            <person name="Rosmana A."/>
            <person name="McMahon P."/>
            <person name="Junaid M."/>
            <person name="Guest D."/>
            <person name="Kheng T.Y."/>
            <person name="Meinhardt L.W."/>
            <person name="Bailey B.A."/>
        </authorList>
    </citation>
    <scope>NUCLEOTIDE SEQUENCE [LARGE SCALE GENOMIC DNA]</scope>
    <source>
        <strain evidence="2 3">CT2</strain>
    </source>
</reference>
<proteinExistence type="predicted"/>
<evidence type="ECO:0000256" key="1">
    <source>
        <dbReference type="SAM" id="MobiDB-lite"/>
    </source>
</evidence>
<dbReference type="Proteomes" id="UP000383932">
    <property type="component" value="Unassembled WGS sequence"/>
</dbReference>
<feature type="compositionally biased region" description="Low complexity" evidence="1">
    <location>
        <begin position="55"/>
        <end position="65"/>
    </location>
</feature>
<gene>
    <name evidence="2" type="ORF">CTheo_573</name>
</gene>
<sequence length="410" mass="45379">MIQVERPVDVCGRLDAALAHSRLGHLSDDFIPANQSHVEAPPPAYPIDSWAPGPATAPAYTAQPHPTERVISRTGSPDASAVFGSHPSSRPLPDVYQTKSTRLILDLGRRIWPSVWPVYGANGVVSGKVNVLKADHAVDIYVTLEGVCIATLVERGMPAAQFQTSLVHQAVKLWSNDTGNPPQPSYEFSFSLPTYSRGRMDPLPPSSYHSVLMRGYVEVKYYVKVDMTRTRFHRHERGVTLSEAAKNVSIQFSLLKRQVYTAHTPIIFRLSFRASSPALALLPHAAVQLIKRYTLAASSLNVYVAREIILSDGEVWHVEETEVGTECLKIVSGCVAGGKQEAEVSWSVEGVFKVEYLIRVRIKPPEDMRFLGACLPNYFYQEIVHMTTHEYIGNELERSHPSLALAPDGV</sequence>